<proteinExistence type="predicted"/>
<dbReference type="AlphaFoldDB" id="A0A0F9W996"/>
<name>A0A0F9W996_9ZZZZ</name>
<accession>A0A0F9W996</accession>
<reference evidence="1" key="1">
    <citation type="journal article" date="2015" name="Nature">
        <title>Complex archaea that bridge the gap between prokaryotes and eukaryotes.</title>
        <authorList>
            <person name="Spang A."/>
            <person name="Saw J.H."/>
            <person name="Jorgensen S.L."/>
            <person name="Zaremba-Niedzwiedzka K."/>
            <person name="Martijn J."/>
            <person name="Lind A.E."/>
            <person name="van Eijk R."/>
            <person name="Schleper C."/>
            <person name="Guy L."/>
            <person name="Ettema T.J."/>
        </authorList>
    </citation>
    <scope>NUCLEOTIDE SEQUENCE</scope>
</reference>
<evidence type="ECO:0000313" key="1">
    <source>
        <dbReference type="EMBL" id="KKN82256.1"/>
    </source>
</evidence>
<sequence length="270" mass="29527">MGEPALITPNDHGTRKLLRRSAIARTPLEALLEQIAWDSLYVIHDDFDADDLDSRWVQGERPDDPDLGGWQFDSIYASGAIKGRPENRTLKLISSRQVWHADRRCALVSRLSVDEITRGKFEIGFADIDAEHLHDAQGVIEIKSTPSVYPNRVNFAVAVRDTDDDTNIGLAAAASTAAPGEGSGGSVSVTDSTGAEAITAQTEFTVLVATNEMQESRLWINGIPAATNRSGPNRDSALSIWLLFDQRLGTGGPEVRLDYIRAWQERATLS</sequence>
<organism evidence="1">
    <name type="scientific">marine sediment metagenome</name>
    <dbReference type="NCBI Taxonomy" id="412755"/>
    <lineage>
        <taxon>unclassified sequences</taxon>
        <taxon>metagenomes</taxon>
        <taxon>ecological metagenomes</taxon>
    </lineage>
</organism>
<gene>
    <name evidence="1" type="ORF">LCGC14_0310690</name>
</gene>
<comment type="caution">
    <text evidence="1">The sequence shown here is derived from an EMBL/GenBank/DDBJ whole genome shotgun (WGS) entry which is preliminary data.</text>
</comment>
<protein>
    <submittedName>
        <fullName evidence="1">Uncharacterized protein</fullName>
    </submittedName>
</protein>
<dbReference type="EMBL" id="LAZR01000203">
    <property type="protein sequence ID" value="KKN82256.1"/>
    <property type="molecule type" value="Genomic_DNA"/>
</dbReference>